<gene>
    <name evidence="6" type="ORF">PCOR1329_LOCUS67545</name>
</gene>
<proteinExistence type="inferred from homology"/>
<feature type="domain" description="Malic enzyme N-terminal" evidence="5">
    <location>
        <begin position="554"/>
        <end position="764"/>
    </location>
</feature>
<evidence type="ECO:0008006" key="8">
    <source>
        <dbReference type="Google" id="ProtNLM"/>
    </source>
</evidence>
<dbReference type="Proteomes" id="UP001189429">
    <property type="component" value="Unassembled WGS sequence"/>
</dbReference>
<dbReference type="PRINTS" id="PR00072">
    <property type="entry name" value="MALOXRDTASE"/>
</dbReference>
<dbReference type="SMART" id="SM00919">
    <property type="entry name" value="Malic_M"/>
    <property type="match status" value="1"/>
</dbReference>
<dbReference type="PANTHER" id="PTHR23406">
    <property type="entry name" value="MALIC ENZYME-RELATED"/>
    <property type="match status" value="1"/>
</dbReference>
<evidence type="ECO:0000259" key="4">
    <source>
        <dbReference type="SMART" id="SM00919"/>
    </source>
</evidence>
<feature type="region of interest" description="Disordered" evidence="3">
    <location>
        <begin position="91"/>
        <end position="121"/>
    </location>
</feature>
<evidence type="ECO:0000259" key="5">
    <source>
        <dbReference type="SMART" id="SM01274"/>
    </source>
</evidence>
<feature type="region of interest" description="Disordered" evidence="3">
    <location>
        <begin position="1062"/>
        <end position="1093"/>
    </location>
</feature>
<feature type="region of interest" description="Disordered" evidence="3">
    <location>
        <begin position="43"/>
        <end position="66"/>
    </location>
</feature>
<dbReference type="PANTHER" id="PTHR23406:SF34">
    <property type="entry name" value="NAD-DEPENDENT MALIC ENZYME, MITOCHONDRIAL"/>
    <property type="match status" value="1"/>
</dbReference>
<keyword evidence="7" id="KW-1185">Reference proteome</keyword>
<dbReference type="InterPro" id="IPR001891">
    <property type="entry name" value="Malic_OxRdtase"/>
</dbReference>
<sequence>MVQKKRTVLLELTSAAERFPPALVNALAQGVGQVIFSEATEGSFPAAGDDLPNEPAEVEDSETNPGELNFWTHLPSLDYVRSFRLQEDESEQWTLRPKAQEPAAVAGPIGDDQASTARPVTISADSRSQSIGLLLSFSDAKEWKAILDSGAARISKAAEVQWLSILWRDLVFSDGLLHRAAAGETGEKGKQDGLLHRAMAAGEGVLHRTVAWAQDKLSKRREKLDGEAMERLQRAEASLRVRLHWRPLRASQVSGAPGRARAHNEALSIAPALTQSHPPWAGLWPGGPAPPLALSVLKPPGLESGGLSGQALGARHGKRMVELRLEPLDGISLPQECYVSVRVGETQRLSKLSGPRTFRFPSGADGGVGKIEIFRRVGACNFEVNPSTDADREVRIGCSDSVGELGAFEFEGIQGVRGIRKMKEYKEYLNTHGMNVLLSEALSLMLRERPDQPVDFLVERLKQSKPFPVVETPVPVLHVETPAIDGKTEKATTEVARPLSWPREVAKAGGPAAWNQRPELAPLAAMLDGMADVRTADDALSKVRPLIQLGHHLLAHMWMKALHAILRQPSLMLPVMYTPTVGEVCQKYGMLPFSGRGCYLSVADRGRAREVLEEYARAELERDAEGRPVCDCIVFSDGGRILGLGDLGAWGMGIPVGKLDLYTVCGGVSPHRVIPLIIDAGCGDASKNTDRLEVREHPLYTGLRQDRAMQRSAAGTMVNSCYYGQGSIIRELFEAATDLFGDTCLLQFEDFNSNDAFPLLAEYREKYLTYNDDIQGTAAVAVAGIMGAIRLRSPGCADLIGALKEETFLFFGAGSANIGAANLLLQEGGVEKHRVLICGSRGLIWASEDGSQGVFKNDEQKALAYRGAPPFPCESLVDVIRSVKPTVLVGAVGVSPNCFTKEVVDGMMQSVGDGGRPIIFALSNPKSQAEITAENCYRWSGGAAIFGSGTHFDPVEVGGKRHSPGQVNNVYIFPGMSFGAICCQAKSIPERLFLVAAEAVANSLSREDLDEGRVIPHRDQVQRVSLRVAAAVVLEAQRLSLARRRLGTDAGAVEAALEERMWRPGGRSPGAHEAAAEPPAEPALPRAGGVSAHRPLSWPREVAKAGGPAAWNQRPELAPLAAMLDGMADVRTADDALSKVRPLIQLGHHLWAHMWMKALHGELRRGGRADAEQGTATGRRLGDTLV</sequence>
<comment type="caution">
    <text evidence="6">The sequence shown here is derived from an EMBL/GenBank/DDBJ whole genome shotgun (WGS) entry which is preliminary data.</text>
</comment>
<dbReference type="CDD" id="cd22961">
    <property type="entry name" value="DD_TEX55-like"/>
    <property type="match status" value="1"/>
</dbReference>
<dbReference type="InterPro" id="IPR012302">
    <property type="entry name" value="Malic_NAD-bd"/>
</dbReference>
<dbReference type="InterPro" id="IPR012301">
    <property type="entry name" value="Malic_N_dom"/>
</dbReference>
<dbReference type="Pfam" id="PF03949">
    <property type="entry name" value="Malic_M"/>
    <property type="match status" value="1"/>
</dbReference>
<organism evidence="6 7">
    <name type="scientific">Prorocentrum cordatum</name>
    <dbReference type="NCBI Taxonomy" id="2364126"/>
    <lineage>
        <taxon>Eukaryota</taxon>
        <taxon>Sar</taxon>
        <taxon>Alveolata</taxon>
        <taxon>Dinophyceae</taxon>
        <taxon>Prorocentrales</taxon>
        <taxon>Prorocentraceae</taxon>
        <taxon>Prorocentrum</taxon>
    </lineage>
</organism>
<dbReference type="Gene3D" id="3.40.50.10380">
    <property type="entry name" value="Malic enzyme, N-terminal domain"/>
    <property type="match status" value="1"/>
</dbReference>
<dbReference type="SUPFAM" id="SSF51735">
    <property type="entry name" value="NAD(P)-binding Rossmann-fold domains"/>
    <property type="match status" value="1"/>
</dbReference>
<dbReference type="SMART" id="SM01274">
    <property type="entry name" value="malic"/>
    <property type="match status" value="1"/>
</dbReference>
<feature type="region of interest" description="Disordered" evidence="3">
    <location>
        <begin position="1166"/>
        <end position="1186"/>
    </location>
</feature>
<dbReference type="InterPro" id="IPR046346">
    <property type="entry name" value="Aminoacid_DH-like_N_sf"/>
</dbReference>
<evidence type="ECO:0000256" key="2">
    <source>
        <dbReference type="ARBA" id="ARBA00023027"/>
    </source>
</evidence>
<dbReference type="EMBL" id="CAUYUJ010018760">
    <property type="protein sequence ID" value="CAK0886124.1"/>
    <property type="molecule type" value="Genomic_DNA"/>
</dbReference>
<reference evidence="6" key="1">
    <citation type="submission" date="2023-10" db="EMBL/GenBank/DDBJ databases">
        <authorList>
            <person name="Chen Y."/>
            <person name="Shah S."/>
            <person name="Dougan E. K."/>
            <person name="Thang M."/>
            <person name="Chan C."/>
        </authorList>
    </citation>
    <scope>NUCLEOTIDE SEQUENCE [LARGE SCALE GENOMIC DNA]</scope>
</reference>
<dbReference type="SUPFAM" id="SSF47391">
    <property type="entry name" value="Dimerization-anchoring domain of cAMP-dependent PK regulatory subunit"/>
    <property type="match status" value="1"/>
</dbReference>
<accession>A0ABN9WM76</accession>
<dbReference type="InterPro" id="IPR037062">
    <property type="entry name" value="Malic_N_dom_sf"/>
</dbReference>
<dbReference type="Pfam" id="PF00390">
    <property type="entry name" value="malic"/>
    <property type="match status" value="1"/>
</dbReference>
<dbReference type="Gene3D" id="3.40.50.720">
    <property type="entry name" value="NAD(P)-binding Rossmann-like Domain"/>
    <property type="match status" value="1"/>
</dbReference>
<dbReference type="NCBIfam" id="NF010052">
    <property type="entry name" value="PRK13529.1"/>
    <property type="match status" value="1"/>
</dbReference>
<name>A0ABN9WM76_9DINO</name>
<comment type="similarity">
    <text evidence="1">Belongs to the malic enzymes family.</text>
</comment>
<evidence type="ECO:0000256" key="1">
    <source>
        <dbReference type="ARBA" id="ARBA00008785"/>
    </source>
</evidence>
<evidence type="ECO:0000313" key="7">
    <source>
        <dbReference type="Proteomes" id="UP001189429"/>
    </source>
</evidence>
<feature type="compositionally biased region" description="Low complexity" evidence="3">
    <location>
        <begin position="1069"/>
        <end position="1089"/>
    </location>
</feature>
<dbReference type="SUPFAM" id="SSF53223">
    <property type="entry name" value="Aminoacid dehydrogenase-like, N-terminal domain"/>
    <property type="match status" value="1"/>
</dbReference>
<protein>
    <recommendedName>
        <fullName evidence="8">Malic enzyme</fullName>
    </recommendedName>
</protein>
<feature type="domain" description="Malic enzyme NAD-binding" evidence="4">
    <location>
        <begin position="774"/>
        <end position="1037"/>
    </location>
</feature>
<evidence type="ECO:0000256" key="3">
    <source>
        <dbReference type="SAM" id="MobiDB-lite"/>
    </source>
</evidence>
<keyword evidence="2" id="KW-0520">NAD</keyword>
<dbReference type="InterPro" id="IPR036291">
    <property type="entry name" value="NAD(P)-bd_dom_sf"/>
</dbReference>
<evidence type="ECO:0000313" key="6">
    <source>
        <dbReference type="EMBL" id="CAK0886124.1"/>
    </source>
</evidence>